<dbReference type="HAMAP" id="MF_02065">
    <property type="entry name" value="MltG"/>
    <property type="match status" value="1"/>
</dbReference>
<protein>
    <recommendedName>
        <fullName evidence="7">Endolytic murein transglycosylase</fullName>
        <ecNumber evidence="7">4.2.2.29</ecNumber>
    </recommendedName>
    <alternativeName>
        <fullName evidence="7">Peptidoglycan lytic transglycosylase</fullName>
    </alternativeName>
    <alternativeName>
        <fullName evidence="7">Peptidoglycan polymerization terminase</fullName>
    </alternativeName>
</protein>
<reference evidence="9" key="1">
    <citation type="submission" date="2016-10" db="EMBL/GenBank/DDBJ databases">
        <authorList>
            <person name="Varghese N."/>
            <person name="Submissions S."/>
        </authorList>
    </citation>
    <scope>NUCLEOTIDE SEQUENCE [LARGE SCALE GENOMIC DNA]</scope>
    <source>
        <strain evidence="9">IBRC-M10078</strain>
    </source>
</reference>
<keyword evidence="6 7" id="KW-0961">Cell wall biogenesis/degradation</keyword>
<keyword evidence="3 7" id="KW-1133">Transmembrane helix</keyword>
<comment type="subcellular location">
    <subcellularLocation>
        <location evidence="7">Cell membrane</location>
        <topology evidence="7">Single-pass membrane protein</topology>
    </subcellularLocation>
</comment>
<dbReference type="GO" id="GO:0005886">
    <property type="term" value="C:plasma membrane"/>
    <property type="evidence" value="ECO:0007669"/>
    <property type="project" value="UniProtKB-SubCell"/>
</dbReference>
<dbReference type="PANTHER" id="PTHR30518:SF2">
    <property type="entry name" value="ENDOLYTIC MUREIN TRANSGLYCOSYLASE"/>
    <property type="match status" value="1"/>
</dbReference>
<comment type="similarity">
    <text evidence="7">Belongs to the transglycosylase MltG family.</text>
</comment>
<name>A0A1H0V7A2_9BACI</name>
<dbReference type="InterPro" id="IPR003770">
    <property type="entry name" value="MLTG-like"/>
</dbReference>
<dbReference type="STRING" id="930152.SAMN05216565_10659"/>
<feature type="transmembrane region" description="Helical" evidence="7">
    <location>
        <begin position="33"/>
        <end position="56"/>
    </location>
</feature>
<accession>A0A1H0V7A2</accession>
<keyword evidence="2 7" id="KW-0812">Transmembrane</keyword>
<evidence type="ECO:0000256" key="3">
    <source>
        <dbReference type="ARBA" id="ARBA00022989"/>
    </source>
</evidence>
<dbReference type="AlphaFoldDB" id="A0A1H0V7A2"/>
<dbReference type="PANTHER" id="PTHR30518">
    <property type="entry name" value="ENDOLYTIC MUREIN TRANSGLYCOSYLASE"/>
    <property type="match status" value="1"/>
</dbReference>
<dbReference type="EMBL" id="FNJU01000006">
    <property type="protein sequence ID" value="SDP74277.1"/>
    <property type="molecule type" value="Genomic_DNA"/>
</dbReference>
<dbReference type="Pfam" id="PF02618">
    <property type="entry name" value="YceG"/>
    <property type="match status" value="1"/>
</dbReference>
<keyword evidence="1 7" id="KW-1003">Cell membrane</keyword>
<keyword evidence="4 7" id="KW-0472">Membrane</keyword>
<evidence type="ECO:0000313" key="9">
    <source>
        <dbReference type="Proteomes" id="UP000199159"/>
    </source>
</evidence>
<evidence type="ECO:0000256" key="5">
    <source>
        <dbReference type="ARBA" id="ARBA00023239"/>
    </source>
</evidence>
<dbReference type="CDD" id="cd08010">
    <property type="entry name" value="MltG_like"/>
    <property type="match status" value="1"/>
</dbReference>
<evidence type="ECO:0000313" key="8">
    <source>
        <dbReference type="EMBL" id="SDP74277.1"/>
    </source>
</evidence>
<evidence type="ECO:0000256" key="1">
    <source>
        <dbReference type="ARBA" id="ARBA00022475"/>
    </source>
</evidence>
<evidence type="ECO:0000256" key="7">
    <source>
        <dbReference type="HAMAP-Rule" id="MF_02065"/>
    </source>
</evidence>
<evidence type="ECO:0000256" key="2">
    <source>
        <dbReference type="ARBA" id="ARBA00022692"/>
    </source>
</evidence>
<dbReference type="RefSeq" id="WP_175490292.1">
    <property type="nucleotide sequence ID" value="NZ_FNJU01000006.1"/>
</dbReference>
<proteinExistence type="inferred from homology"/>
<keyword evidence="9" id="KW-1185">Reference proteome</keyword>
<dbReference type="Gene3D" id="3.30.1490.480">
    <property type="entry name" value="Endolytic murein transglycosylase"/>
    <property type="match status" value="1"/>
</dbReference>
<keyword evidence="5 7" id="KW-0456">Lyase</keyword>
<dbReference type="GO" id="GO:0009252">
    <property type="term" value="P:peptidoglycan biosynthetic process"/>
    <property type="evidence" value="ECO:0007669"/>
    <property type="project" value="UniProtKB-UniRule"/>
</dbReference>
<evidence type="ECO:0000256" key="4">
    <source>
        <dbReference type="ARBA" id="ARBA00023136"/>
    </source>
</evidence>
<dbReference type="NCBIfam" id="TIGR00247">
    <property type="entry name" value="endolytic transglycosylase MltG"/>
    <property type="match status" value="1"/>
</dbReference>
<sequence>MSESPNKDKEKNKINHREKLLELQGEAKVVRKIVLIIFIVILLTISGIVGGGYLYIKSALEPVDPNSNKEVEVEIPIGSSPRAIANILEEQGIVKDAKVFRYYTKFRNESGFQAGEYTLTPSMTFTEIISNLKTGKIMEDIVFQITIPEGKQITQIAKIIAEKTEFTEEEIMTKLTDQEYIAQLMALYPSLLTNEILHENVMYPLEGYLFPATYPFYKTNPTLEEIIEPMIAQTDKVIGDVQGEMAFREFTPHTLLTMASLIEEEATAQVDRDKISAVFYNRMKIDMPLQTDPTVLYALGEHKDRVLYKDLEVDHPYNTYRNKGLTPGPIANAGATSIKAALNPADITSLYFLAAKDGTVHYSDTLDEHNQKVNQYLRTEE</sequence>
<comment type="catalytic activity">
    <reaction evidence="7">
        <text>a peptidoglycan chain = a peptidoglycan chain with N-acetyl-1,6-anhydromuramyl-[peptide] at the reducing end + a peptidoglycan chain with N-acetylglucosamine at the non-reducing end.</text>
        <dbReference type="EC" id="4.2.2.29"/>
    </reaction>
</comment>
<evidence type="ECO:0000256" key="6">
    <source>
        <dbReference type="ARBA" id="ARBA00023316"/>
    </source>
</evidence>
<dbReference type="Gene3D" id="3.30.160.60">
    <property type="entry name" value="Classic Zinc Finger"/>
    <property type="match status" value="1"/>
</dbReference>
<dbReference type="Proteomes" id="UP000199159">
    <property type="component" value="Unassembled WGS sequence"/>
</dbReference>
<dbReference type="EC" id="4.2.2.29" evidence="7"/>
<dbReference type="GO" id="GO:0008932">
    <property type="term" value="F:lytic endotransglycosylase activity"/>
    <property type="evidence" value="ECO:0007669"/>
    <property type="project" value="UniProtKB-UniRule"/>
</dbReference>
<feature type="site" description="Important for catalytic activity" evidence="7">
    <location>
        <position position="265"/>
    </location>
</feature>
<gene>
    <name evidence="7" type="primary">mltG</name>
    <name evidence="8" type="ORF">SAMN05216565_10659</name>
</gene>
<comment type="function">
    <text evidence="7">Functions as a peptidoglycan terminase that cleaves nascent peptidoglycan strands endolytically to terminate their elongation.</text>
</comment>
<organism evidence="8 9">
    <name type="scientific">Litchfieldia salsa</name>
    <dbReference type="NCBI Taxonomy" id="930152"/>
    <lineage>
        <taxon>Bacteria</taxon>
        <taxon>Bacillati</taxon>
        <taxon>Bacillota</taxon>
        <taxon>Bacilli</taxon>
        <taxon>Bacillales</taxon>
        <taxon>Bacillaceae</taxon>
        <taxon>Litchfieldia</taxon>
    </lineage>
</organism>
<dbReference type="GO" id="GO:0071555">
    <property type="term" value="P:cell wall organization"/>
    <property type="evidence" value="ECO:0007669"/>
    <property type="project" value="UniProtKB-KW"/>
</dbReference>